<reference evidence="2 3" key="1">
    <citation type="submission" date="2019-10" db="EMBL/GenBank/DDBJ databases">
        <title>Genome sequence of Phaeocystidibacter marisrubri JCM30614 (type strain).</title>
        <authorList>
            <person name="Bowman J.P."/>
        </authorList>
    </citation>
    <scope>NUCLEOTIDE SEQUENCE [LARGE SCALE GENOMIC DNA]</scope>
    <source>
        <strain evidence="2 3">JCM 30614</strain>
    </source>
</reference>
<sequence length="87" mass="9537">MGKLNRQARIFSRYIGLLFLAIGVILLFTETVVSGSSLSIQEGSTSSHAVNSGGAIEWWGFIGLGLLCFFLSLFIFVDRPYVSSEED</sequence>
<keyword evidence="1" id="KW-0472">Membrane</keyword>
<dbReference type="RefSeq" id="WP_151693798.1">
    <property type="nucleotide sequence ID" value="NZ_BMGX01000001.1"/>
</dbReference>
<name>A0A6L3ZEX1_9FLAO</name>
<evidence type="ECO:0000256" key="1">
    <source>
        <dbReference type="SAM" id="Phobius"/>
    </source>
</evidence>
<comment type="caution">
    <text evidence="2">The sequence shown here is derived from an EMBL/GenBank/DDBJ whole genome shotgun (WGS) entry which is preliminary data.</text>
</comment>
<keyword evidence="1" id="KW-0812">Transmembrane</keyword>
<organism evidence="2 3">
    <name type="scientific">Phaeocystidibacter marisrubri</name>
    <dbReference type="NCBI Taxonomy" id="1577780"/>
    <lineage>
        <taxon>Bacteria</taxon>
        <taxon>Pseudomonadati</taxon>
        <taxon>Bacteroidota</taxon>
        <taxon>Flavobacteriia</taxon>
        <taxon>Flavobacteriales</taxon>
        <taxon>Phaeocystidibacteraceae</taxon>
        <taxon>Phaeocystidibacter</taxon>
    </lineage>
</organism>
<accession>A0A6L3ZEX1</accession>
<dbReference type="AlphaFoldDB" id="A0A6L3ZEX1"/>
<dbReference type="Proteomes" id="UP000484164">
    <property type="component" value="Unassembled WGS sequence"/>
</dbReference>
<proteinExistence type="predicted"/>
<evidence type="ECO:0000313" key="3">
    <source>
        <dbReference type="Proteomes" id="UP000484164"/>
    </source>
</evidence>
<dbReference type="EMBL" id="WBVQ01000002">
    <property type="protein sequence ID" value="KAB2816371.1"/>
    <property type="molecule type" value="Genomic_DNA"/>
</dbReference>
<feature type="transmembrane region" description="Helical" evidence="1">
    <location>
        <begin position="59"/>
        <end position="77"/>
    </location>
</feature>
<gene>
    <name evidence="2" type="ORF">F8C82_11855</name>
</gene>
<keyword evidence="1" id="KW-1133">Transmembrane helix</keyword>
<keyword evidence="3" id="KW-1185">Reference proteome</keyword>
<protein>
    <submittedName>
        <fullName evidence="2">Uncharacterized protein</fullName>
    </submittedName>
</protein>
<evidence type="ECO:0000313" key="2">
    <source>
        <dbReference type="EMBL" id="KAB2816371.1"/>
    </source>
</evidence>